<feature type="compositionally biased region" description="Polar residues" evidence="1">
    <location>
        <begin position="684"/>
        <end position="695"/>
    </location>
</feature>
<feature type="region of interest" description="Disordered" evidence="1">
    <location>
        <begin position="525"/>
        <end position="616"/>
    </location>
</feature>
<dbReference type="GO" id="GO:0071944">
    <property type="term" value="C:cell periphery"/>
    <property type="evidence" value="ECO:0007669"/>
    <property type="project" value="TreeGrafter"/>
</dbReference>
<dbReference type="PANTHER" id="PTHR16311:SF3">
    <property type="entry name" value="THROMBOSPONDIN TYPE-1 DOMAIN-CONTAINING PROTEIN 1"/>
    <property type="match status" value="1"/>
</dbReference>
<reference evidence="5" key="4">
    <citation type="submission" date="2025-09" db="UniProtKB">
        <authorList>
            <consortium name="Ensembl"/>
        </authorList>
    </citation>
    <scope>IDENTIFICATION</scope>
    <source>
        <strain evidence="5">JP 163 A</strain>
    </source>
</reference>
<reference evidence="6" key="1">
    <citation type="submission" date="2012-01" db="EMBL/GenBank/DDBJ databases">
        <authorList>
            <person name="Walter R."/>
            <person name="Schartl M."/>
            <person name="Warren W."/>
        </authorList>
    </citation>
    <scope>NUCLEOTIDE SEQUENCE [LARGE SCALE GENOMIC DNA]</scope>
    <source>
        <strain evidence="6">JP 163 A</strain>
    </source>
</reference>
<dbReference type="InterPro" id="IPR056217">
    <property type="entry name" value="THSD1_N"/>
</dbReference>
<dbReference type="HOGENOM" id="CLU_336470_0_0_1"/>
<dbReference type="Proteomes" id="UP000002852">
    <property type="component" value="Unassembled WGS sequence"/>
</dbReference>
<reference evidence="5" key="3">
    <citation type="submission" date="2025-08" db="UniProtKB">
        <authorList>
            <consortium name="Ensembl"/>
        </authorList>
    </citation>
    <scope>IDENTIFICATION</scope>
    <source>
        <strain evidence="5">JP 163 A</strain>
    </source>
</reference>
<feature type="domain" description="THSD1 third Ig-like" evidence="4">
    <location>
        <begin position="186"/>
        <end position="288"/>
    </location>
</feature>
<keyword evidence="2" id="KW-1133">Transmembrane helix</keyword>
<dbReference type="Pfam" id="PF24306">
    <property type="entry name" value="THSD1_N"/>
    <property type="match status" value="1"/>
</dbReference>
<sequence length="721" mass="80010">YFFIWPSFHEALSNGSVFVDFSTTSNNSTIINMSLSLVNMETNTSILSRTLPSNQLVGREEFDCSCFLYAGTFRFLLRQTSITTVFHANRTDVSSTESSASWWSSELQVQWPTFHISVAKARNYSEYFQVVLSSNEHFQPLRSQSVELPCAFPFTERDFLRVALRSPHTVQEVKDSVPLYLSRIFSYKLLVENASAYKSGCMGTMTVKMISPPCTHANGKILLYNAGLFRPEEQSSSLIASNWLTQGKNETEFNCSVFYPGRNKYCFRYVFNISQSHSPAQTCLVVYRRAVLSSPSPSLPSVPVRASQLGGNMIVVLGISLCLAVIMATVVVTVWRKLCQTPQCSSVHRGSIHSPGGRKLSDEASICGHSLQRPSLSDGHCPSGAVVPQKERPSLGVQYHILCSYRLAQQQLKEMKKQGLKEATQMYHVSSSPVHDTVVETCASPTTSPIPSPTEFACSALPLGLQDNANHSHFCTSTPLSGTLGVTSDRLSPRVEIVLGPPPVSGRSSKWRDRTADWVEMVERSKMPSLRGEGDEASANSFHKNPNFRRTSSFSDTKLLSTSSAQSTQFRERSMTQKNAKDFSGRGERKRLADPDGRGGELVSGIGGPSLTHPWSHEVKQLGVDRAERAEQNWNRRGPSPIQRNILARKLKEAQSCSGAKGRQRSSSFNVSSSDRRKDWCNSLPMSRDQSSSGGSPYRLSEVEQRMLDLDLSPNFVQEKQ</sequence>
<feature type="compositionally biased region" description="Basic and acidic residues" evidence="1">
    <location>
        <begin position="570"/>
        <end position="599"/>
    </location>
</feature>
<feature type="transmembrane region" description="Helical" evidence="2">
    <location>
        <begin position="314"/>
        <end position="335"/>
    </location>
</feature>
<dbReference type="Ensembl" id="ENSXMAT00000017895.2">
    <property type="protein sequence ID" value="ENSXMAP00000017869.2"/>
    <property type="gene ID" value="ENSXMAG00000017831.2"/>
</dbReference>
<keyword evidence="6" id="KW-1185">Reference proteome</keyword>
<evidence type="ECO:0000259" key="3">
    <source>
        <dbReference type="Pfam" id="PF24306"/>
    </source>
</evidence>
<dbReference type="Pfam" id="PF24311">
    <property type="entry name" value="THSD1_D3"/>
    <property type="match status" value="1"/>
</dbReference>
<evidence type="ECO:0000313" key="5">
    <source>
        <dbReference type="Ensembl" id="ENSXMAP00000017869.2"/>
    </source>
</evidence>
<dbReference type="InterPro" id="IPR056219">
    <property type="entry name" value="THSD1_D3"/>
</dbReference>
<dbReference type="GeneTree" id="ENSGT00390000013335"/>
<dbReference type="InterPro" id="IPR038877">
    <property type="entry name" value="THSD1"/>
</dbReference>
<reference evidence="6" key="2">
    <citation type="journal article" date="2013" name="Nat. Genet.">
        <title>The genome of the platyfish, Xiphophorus maculatus, provides insights into evolutionary adaptation and several complex traits.</title>
        <authorList>
            <person name="Schartl M."/>
            <person name="Walter R.B."/>
            <person name="Shen Y."/>
            <person name="Garcia T."/>
            <person name="Catchen J."/>
            <person name="Amores A."/>
            <person name="Braasch I."/>
            <person name="Chalopin D."/>
            <person name="Volff J.N."/>
            <person name="Lesch K.P."/>
            <person name="Bisazza A."/>
            <person name="Minx P."/>
            <person name="Hillier L."/>
            <person name="Wilson R.K."/>
            <person name="Fuerstenberg S."/>
            <person name="Boore J."/>
            <person name="Searle S."/>
            <person name="Postlethwait J.H."/>
            <person name="Warren W.C."/>
        </authorList>
    </citation>
    <scope>NUCLEOTIDE SEQUENCE [LARGE SCALE GENOMIC DNA]</scope>
    <source>
        <strain evidence="6">JP 163 A</strain>
    </source>
</reference>
<keyword evidence="2" id="KW-0812">Transmembrane</keyword>
<dbReference type="PANTHER" id="PTHR16311">
    <property type="entry name" value="THROMBOSPONDIN TYPE I DOMAIN-CONTAINING 1"/>
    <property type="match status" value="1"/>
</dbReference>
<organism evidence="5 6">
    <name type="scientific">Xiphophorus maculatus</name>
    <name type="common">Southern platyfish</name>
    <name type="synonym">Platypoecilus maculatus</name>
    <dbReference type="NCBI Taxonomy" id="8083"/>
    <lineage>
        <taxon>Eukaryota</taxon>
        <taxon>Metazoa</taxon>
        <taxon>Chordata</taxon>
        <taxon>Craniata</taxon>
        <taxon>Vertebrata</taxon>
        <taxon>Euteleostomi</taxon>
        <taxon>Actinopterygii</taxon>
        <taxon>Neopterygii</taxon>
        <taxon>Teleostei</taxon>
        <taxon>Neoteleostei</taxon>
        <taxon>Acanthomorphata</taxon>
        <taxon>Ovalentaria</taxon>
        <taxon>Atherinomorphae</taxon>
        <taxon>Cyprinodontiformes</taxon>
        <taxon>Poeciliidae</taxon>
        <taxon>Poeciliinae</taxon>
        <taxon>Xiphophorus</taxon>
    </lineage>
</organism>
<proteinExistence type="predicted"/>
<keyword evidence="2" id="KW-0472">Membrane</keyword>
<name>M4ATS4_XIPMA</name>
<evidence type="ECO:0000259" key="4">
    <source>
        <dbReference type="Pfam" id="PF24311"/>
    </source>
</evidence>
<evidence type="ECO:0000256" key="1">
    <source>
        <dbReference type="SAM" id="MobiDB-lite"/>
    </source>
</evidence>
<feature type="region of interest" description="Disordered" evidence="1">
    <location>
        <begin position="653"/>
        <end position="702"/>
    </location>
</feature>
<feature type="domain" description="THSD1 N-terminal" evidence="3">
    <location>
        <begin position="1"/>
        <end position="96"/>
    </location>
</feature>
<protein>
    <submittedName>
        <fullName evidence="5">Thrombospondin type 1 domain containing 1</fullName>
    </submittedName>
</protein>
<feature type="compositionally biased region" description="Polar residues" evidence="1">
    <location>
        <begin position="538"/>
        <end position="569"/>
    </location>
</feature>
<dbReference type="eggNOG" id="ENOG502QY3P">
    <property type="taxonomic scope" value="Eukaryota"/>
</dbReference>
<dbReference type="AlphaFoldDB" id="M4ATS4"/>
<accession>M4ATS4</accession>
<evidence type="ECO:0000313" key="6">
    <source>
        <dbReference type="Proteomes" id="UP000002852"/>
    </source>
</evidence>
<evidence type="ECO:0000256" key="2">
    <source>
        <dbReference type="SAM" id="Phobius"/>
    </source>
</evidence>